<gene>
    <name evidence="1" type="ORF">FA15DRAFT_379502</name>
</gene>
<dbReference type="Proteomes" id="UP000307440">
    <property type="component" value="Unassembled WGS sequence"/>
</dbReference>
<organism evidence="1 2">
    <name type="scientific">Coprinopsis marcescibilis</name>
    <name type="common">Agaric fungus</name>
    <name type="synonym">Psathyrella marcescibilis</name>
    <dbReference type="NCBI Taxonomy" id="230819"/>
    <lineage>
        <taxon>Eukaryota</taxon>
        <taxon>Fungi</taxon>
        <taxon>Dikarya</taxon>
        <taxon>Basidiomycota</taxon>
        <taxon>Agaricomycotina</taxon>
        <taxon>Agaricomycetes</taxon>
        <taxon>Agaricomycetidae</taxon>
        <taxon>Agaricales</taxon>
        <taxon>Agaricineae</taxon>
        <taxon>Psathyrellaceae</taxon>
        <taxon>Coprinopsis</taxon>
    </lineage>
</organism>
<sequence length="308" mass="36410">MRLESDWWIELESTYIQRVAQRKELHSKYGHTILNYLPGSELACRELMFTVIDFLQKRYPFQFSFQPRSGLFENKILGIIEDVNNVEPLFFLLNHVPEDFMIVQKDSSTNKYHLRAGVSCSAIGWNMKDKMGKPLHEVHQPVPLYEQSLRHSMDRYFDKLSCDKPIQRGSWTFEAGQPLFLQVEDPGYAAHKQYNPELRIEDVHLRVDWQTLRRLPESGAIVFNFKALFTPVTEFRKEPYIPQLVARVLRDSQTSIKDYKSWQHLEHKLLPALDQWAQEQRDLGVVPPGWEERTLDEHPFYPGWDYSL</sequence>
<proteinExistence type="predicted"/>
<protein>
    <recommendedName>
        <fullName evidence="3">DUF3445 domain-containing protein</fullName>
    </recommendedName>
</protein>
<dbReference type="Pfam" id="PF11927">
    <property type="entry name" value="HODM_asu-like"/>
    <property type="match status" value="1"/>
</dbReference>
<dbReference type="STRING" id="230819.A0A5C3KXP8"/>
<evidence type="ECO:0000313" key="1">
    <source>
        <dbReference type="EMBL" id="TFK25077.1"/>
    </source>
</evidence>
<accession>A0A5C3KXP8</accession>
<evidence type="ECO:0000313" key="2">
    <source>
        <dbReference type="Proteomes" id="UP000307440"/>
    </source>
</evidence>
<evidence type="ECO:0008006" key="3">
    <source>
        <dbReference type="Google" id="ProtNLM"/>
    </source>
</evidence>
<dbReference type="EMBL" id="ML210191">
    <property type="protein sequence ID" value="TFK25077.1"/>
    <property type="molecule type" value="Genomic_DNA"/>
</dbReference>
<keyword evidence="2" id="KW-1185">Reference proteome</keyword>
<dbReference type="OrthoDB" id="5043642at2759"/>
<reference evidence="1 2" key="1">
    <citation type="journal article" date="2019" name="Nat. Ecol. Evol.">
        <title>Megaphylogeny resolves global patterns of mushroom evolution.</title>
        <authorList>
            <person name="Varga T."/>
            <person name="Krizsan K."/>
            <person name="Foldi C."/>
            <person name="Dima B."/>
            <person name="Sanchez-Garcia M."/>
            <person name="Sanchez-Ramirez S."/>
            <person name="Szollosi G.J."/>
            <person name="Szarkandi J.G."/>
            <person name="Papp V."/>
            <person name="Albert L."/>
            <person name="Andreopoulos W."/>
            <person name="Angelini C."/>
            <person name="Antonin V."/>
            <person name="Barry K.W."/>
            <person name="Bougher N.L."/>
            <person name="Buchanan P."/>
            <person name="Buyck B."/>
            <person name="Bense V."/>
            <person name="Catcheside P."/>
            <person name="Chovatia M."/>
            <person name="Cooper J."/>
            <person name="Damon W."/>
            <person name="Desjardin D."/>
            <person name="Finy P."/>
            <person name="Geml J."/>
            <person name="Haridas S."/>
            <person name="Hughes K."/>
            <person name="Justo A."/>
            <person name="Karasinski D."/>
            <person name="Kautmanova I."/>
            <person name="Kiss B."/>
            <person name="Kocsube S."/>
            <person name="Kotiranta H."/>
            <person name="LaButti K.M."/>
            <person name="Lechner B.E."/>
            <person name="Liimatainen K."/>
            <person name="Lipzen A."/>
            <person name="Lukacs Z."/>
            <person name="Mihaltcheva S."/>
            <person name="Morgado L.N."/>
            <person name="Niskanen T."/>
            <person name="Noordeloos M.E."/>
            <person name="Ohm R.A."/>
            <person name="Ortiz-Santana B."/>
            <person name="Ovrebo C."/>
            <person name="Racz N."/>
            <person name="Riley R."/>
            <person name="Savchenko A."/>
            <person name="Shiryaev A."/>
            <person name="Soop K."/>
            <person name="Spirin V."/>
            <person name="Szebenyi C."/>
            <person name="Tomsovsky M."/>
            <person name="Tulloss R.E."/>
            <person name="Uehling J."/>
            <person name="Grigoriev I.V."/>
            <person name="Vagvolgyi C."/>
            <person name="Papp T."/>
            <person name="Martin F.M."/>
            <person name="Miettinen O."/>
            <person name="Hibbett D.S."/>
            <person name="Nagy L.G."/>
        </authorList>
    </citation>
    <scope>NUCLEOTIDE SEQUENCE [LARGE SCALE GENOMIC DNA]</scope>
    <source>
        <strain evidence="1 2">CBS 121175</strain>
    </source>
</reference>
<name>A0A5C3KXP8_COPMA</name>
<dbReference type="InterPro" id="IPR021848">
    <property type="entry name" value="HODM_asu-like"/>
</dbReference>
<dbReference type="AlphaFoldDB" id="A0A5C3KXP8"/>